<organism evidence="1">
    <name type="scientific">hydrothermal vent metagenome</name>
    <dbReference type="NCBI Taxonomy" id="652676"/>
    <lineage>
        <taxon>unclassified sequences</taxon>
        <taxon>metagenomes</taxon>
        <taxon>ecological metagenomes</taxon>
    </lineage>
</organism>
<name>A0A3B0TRR3_9ZZZZ</name>
<evidence type="ECO:0000313" key="1">
    <source>
        <dbReference type="EMBL" id="VAW17152.1"/>
    </source>
</evidence>
<protein>
    <submittedName>
        <fullName evidence="1">Uncharacterized protein</fullName>
    </submittedName>
</protein>
<dbReference type="AlphaFoldDB" id="A0A3B0TRR3"/>
<dbReference type="EMBL" id="UOEQ01000126">
    <property type="protein sequence ID" value="VAW17152.1"/>
    <property type="molecule type" value="Genomic_DNA"/>
</dbReference>
<accession>A0A3B0TRR3</accession>
<proteinExistence type="predicted"/>
<sequence length="91" mass="9612">MRNEFNMIAGYEFAPESVAIAKVGSNTYELFTSADAAWLSDPEQSEAFARDLRAGANLLIEGSSVGGEDIVQTFSLSGATASSRAINSACR</sequence>
<gene>
    <name evidence="1" type="ORF">MNBD_ALPHA11-1510</name>
</gene>
<reference evidence="1" key="1">
    <citation type="submission" date="2018-06" db="EMBL/GenBank/DDBJ databases">
        <authorList>
            <person name="Zhirakovskaya E."/>
        </authorList>
    </citation>
    <scope>NUCLEOTIDE SEQUENCE</scope>
</reference>